<feature type="region of interest" description="Disordered" evidence="1">
    <location>
        <begin position="1"/>
        <end position="66"/>
    </location>
</feature>
<evidence type="ECO:0000313" key="3">
    <source>
        <dbReference type="Proteomes" id="UP001501095"/>
    </source>
</evidence>
<reference evidence="2 3" key="1">
    <citation type="journal article" date="2019" name="Int. J. Syst. Evol. Microbiol.">
        <title>The Global Catalogue of Microorganisms (GCM) 10K type strain sequencing project: providing services to taxonomists for standard genome sequencing and annotation.</title>
        <authorList>
            <consortium name="The Broad Institute Genomics Platform"/>
            <consortium name="The Broad Institute Genome Sequencing Center for Infectious Disease"/>
            <person name="Wu L."/>
            <person name="Ma J."/>
        </authorList>
    </citation>
    <scope>NUCLEOTIDE SEQUENCE [LARGE SCALE GENOMIC DNA]</scope>
    <source>
        <strain evidence="2 3">JCM 6924</strain>
    </source>
</reference>
<sequence length="66" mass="7238">MFRHPRNARCTGSRPPGRRGRSAAEQWEDEGGYVLPADAGVLGGEIGDRDAGWDADDENERVRAVK</sequence>
<name>A0ABN3P3F8_9ACTN</name>
<evidence type="ECO:0000256" key="1">
    <source>
        <dbReference type="SAM" id="MobiDB-lite"/>
    </source>
</evidence>
<protein>
    <submittedName>
        <fullName evidence="2">Uncharacterized protein</fullName>
    </submittedName>
</protein>
<organism evidence="2 3">
    <name type="scientific">Streptomyces levis</name>
    <dbReference type="NCBI Taxonomy" id="285566"/>
    <lineage>
        <taxon>Bacteria</taxon>
        <taxon>Bacillati</taxon>
        <taxon>Actinomycetota</taxon>
        <taxon>Actinomycetes</taxon>
        <taxon>Kitasatosporales</taxon>
        <taxon>Streptomycetaceae</taxon>
        <taxon>Streptomyces</taxon>
    </lineage>
</organism>
<gene>
    <name evidence="2" type="ORF">GCM10010423_69410</name>
</gene>
<dbReference type="EMBL" id="BAAATM010000027">
    <property type="protein sequence ID" value="GAA2557843.1"/>
    <property type="molecule type" value="Genomic_DNA"/>
</dbReference>
<keyword evidence="3" id="KW-1185">Reference proteome</keyword>
<comment type="caution">
    <text evidence="2">The sequence shown here is derived from an EMBL/GenBank/DDBJ whole genome shotgun (WGS) entry which is preliminary data.</text>
</comment>
<proteinExistence type="predicted"/>
<evidence type="ECO:0000313" key="2">
    <source>
        <dbReference type="EMBL" id="GAA2557843.1"/>
    </source>
</evidence>
<accession>A0ABN3P3F8</accession>
<dbReference type="Proteomes" id="UP001501095">
    <property type="component" value="Unassembled WGS sequence"/>
</dbReference>